<dbReference type="PANTHER" id="PTHR24305:SF210">
    <property type="entry name" value="CYTOCHROME P450 MONOOXYGENASE ASQL-RELATED"/>
    <property type="match status" value="1"/>
</dbReference>
<dbReference type="InterPro" id="IPR001128">
    <property type="entry name" value="Cyt_P450"/>
</dbReference>
<evidence type="ECO:0000313" key="8">
    <source>
        <dbReference type="EMBL" id="TVY80526.1"/>
    </source>
</evidence>
<dbReference type="PRINTS" id="PR00385">
    <property type="entry name" value="P450"/>
</dbReference>
<protein>
    <submittedName>
        <fullName evidence="8">Trichothecene C-15 hydroxylase</fullName>
    </submittedName>
</protein>
<evidence type="ECO:0000256" key="3">
    <source>
        <dbReference type="ARBA" id="ARBA00022617"/>
    </source>
</evidence>
<dbReference type="InterPro" id="IPR017972">
    <property type="entry name" value="Cyt_P450_CS"/>
</dbReference>
<gene>
    <name evidence="8" type="primary">TRI11_1</name>
    <name evidence="8" type="ORF">LSUE1_G003418</name>
</gene>
<evidence type="ECO:0000256" key="6">
    <source>
        <dbReference type="PIRSR" id="PIRSR602401-1"/>
    </source>
</evidence>
<keyword evidence="5 6" id="KW-0408">Iron</keyword>
<dbReference type="GO" id="GO:0005506">
    <property type="term" value="F:iron ion binding"/>
    <property type="evidence" value="ECO:0007669"/>
    <property type="project" value="InterPro"/>
</dbReference>
<dbReference type="InterPro" id="IPR050121">
    <property type="entry name" value="Cytochrome_P450_monoxygenase"/>
</dbReference>
<dbReference type="PROSITE" id="PS00086">
    <property type="entry name" value="CYTOCHROME_P450"/>
    <property type="match status" value="1"/>
</dbReference>
<name>A0A8T9C545_9HELO</name>
<accession>A0A8T9C545</accession>
<dbReference type="Proteomes" id="UP000469558">
    <property type="component" value="Unassembled WGS sequence"/>
</dbReference>
<sequence length="224" mass="24986">MTHALQHLDQPGGINLGELERSVEIIVTAASDTAATLLIGAVYYLCKNPSVYAKLKEEIRGGFASEAVIDISGVSNKPYLLAVLKESLRIHPPVPGNHPRRVGAEGCTVAGNYVPPNTLVSFPHWAGYHSERNWHRPDDFVPERWMGDPEFETDNRACFRPFSHGPRECLGQNVANAETRVILARYVYNFDMELVSPEESLTEGSRVRLVWSHKPLMVNVRLAN</sequence>
<organism evidence="8 9">
    <name type="scientific">Lachnellula suecica</name>
    <dbReference type="NCBI Taxonomy" id="602035"/>
    <lineage>
        <taxon>Eukaryota</taxon>
        <taxon>Fungi</taxon>
        <taxon>Dikarya</taxon>
        <taxon>Ascomycota</taxon>
        <taxon>Pezizomycotina</taxon>
        <taxon>Leotiomycetes</taxon>
        <taxon>Helotiales</taxon>
        <taxon>Lachnaceae</taxon>
        <taxon>Lachnellula</taxon>
    </lineage>
</organism>
<dbReference type="FunFam" id="1.10.630.10:FF:000333">
    <property type="entry name" value="Uncharacterized protein"/>
    <property type="match status" value="1"/>
</dbReference>
<dbReference type="InterPro" id="IPR002401">
    <property type="entry name" value="Cyt_P450_E_grp-I"/>
</dbReference>
<dbReference type="SUPFAM" id="SSF48264">
    <property type="entry name" value="Cytochrome P450"/>
    <property type="match status" value="1"/>
</dbReference>
<keyword evidence="9" id="KW-1185">Reference proteome</keyword>
<proteinExistence type="inferred from homology"/>
<dbReference type="PANTHER" id="PTHR24305">
    <property type="entry name" value="CYTOCHROME P450"/>
    <property type="match status" value="1"/>
</dbReference>
<dbReference type="GO" id="GO:0004497">
    <property type="term" value="F:monooxygenase activity"/>
    <property type="evidence" value="ECO:0007669"/>
    <property type="project" value="UniProtKB-KW"/>
</dbReference>
<dbReference type="InterPro" id="IPR036396">
    <property type="entry name" value="Cyt_P450_sf"/>
</dbReference>
<evidence type="ECO:0000256" key="7">
    <source>
        <dbReference type="RuleBase" id="RU000461"/>
    </source>
</evidence>
<dbReference type="OrthoDB" id="1470350at2759"/>
<comment type="caution">
    <text evidence="8">The sequence shown here is derived from an EMBL/GenBank/DDBJ whole genome shotgun (WGS) entry which is preliminary data.</text>
</comment>
<dbReference type="EMBL" id="QGMK01000667">
    <property type="protein sequence ID" value="TVY80526.1"/>
    <property type="molecule type" value="Genomic_DNA"/>
</dbReference>
<keyword evidence="4 6" id="KW-0479">Metal-binding</keyword>
<evidence type="ECO:0000256" key="4">
    <source>
        <dbReference type="ARBA" id="ARBA00022723"/>
    </source>
</evidence>
<reference evidence="8 9" key="1">
    <citation type="submission" date="2018-05" db="EMBL/GenBank/DDBJ databases">
        <title>Genome sequencing and assembly of the regulated plant pathogen Lachnellula willkommii and related sister species for the development of diagnostic species identification markers.</title>
        <authorList>
            <person name="Giroux E."/>
            <person name="Bilodeau G."/>
        </authorList>
    </citation>
    <scope>NUCLEOTIDE SEQUENCE [LARGE SCALE GENOMIC DNA]</scope>
    <source>
        <strain evidence="8 9">CBS 268.59</strain>
    </source>
</reference>
<comment type="cofactor">
    <cofactor evidence="1 6">
        <name>heme</name>
        <dbReference type="ChEBI" id="CHEBI:30413"/>
    </cofactor>
</comment>
<evidence type="ECO:0000256" key="5">
    <source>
        <dbReference type="ARBA" id="ARBA00023004"/>
    </source>
</evidence>
<evidence type="ECO:0000313" key="9">
    <source>
        <dbReference type="Proteomes" id="UP000469558"/>
    </source>
</evidence>
<keyword evidence="7" id="KW-0503">Monooxygenase</keyword>
<dbReference type="Gene3D" id="1.10.630.10">
    <property type="entry name" value="Cytochrome P450"/>
    <property type="match status" value="1"/>
</dbReference>
<feature type="binding site" description="axial binding residue" evidence="6">
    <location>
        <position position="169"/>
    </location>
    <ligand>
        <name>heme</name>
        <dbReference type="ChEBI" id="CHEBI:30413"/>
    </ligand>
    <ligandPart>
        <name>Fe</name>
        <dbReference type="ChEBI" id="CHEBI:18248"/>
    </ligandPart>
</feature>
<evidence type="ECO:0000256" key="2">
    <source>
        <dbReference type="ARBA" id="ARBA00010617"/>
    </source>
</evidence>
<keyword evidence="7" id="KW-0560">Oxidoreductase</keyword>
<comment type="similarity">
    <text evidence="2 7">Belongs to the cytochrome P450 family.</text>
</comment>
<dbReference type="GO" id="GO:0020037">
    <property type="term" value="F:heme binding"/>
    <property type="evidence" value="ECO:0007669"/>
    <property type="project" value="InterPro"/>
</dbReference>
<dbReference type="AlphaFoldDB" id="A0A8T9C545"/>
<dbReference type="Pfam" id="PF00067">
    <property type="entry name" value="p450"/>
    <property type="match status" value="1"/>
</dbReference>
<evidence type="ECO:0000256" key="1">
    <source>
        <dbReference type="ARBA" id="ARBA00001971"/>
    </source>
</evidence>
<dbReference type="PRINTS" id="PR00463">
    <property type="entry name" value="EP450I"/>
</dbReference>
<keyword evidence="3 6" id="KW-0349">Heme</keyword>
<dbReference type="GO" id="GO:0016705">
    <property type="term" value="F:oxidoreductase activity, acting on paired donors, with incorporation or reduction of molecular oxygen"/>
    <property type="evidence" value="ECO:0007669"/>
    <property type="project" value="InterPro"/>
</dbReference>